<reference evidence="1" key="1">
    <citation type="journal article" date="2020" name="Stud. Mycol.">
        <title>101 Dothideomycetes genomes: a test case for predicting lifestyles and emergence of pathogens.</title>
        <authorList>
            <person name="Haridas S."/>
            <person name="Albert R."/>
            <person name="Binder M."/>
            <person name="Bloem J."/>
            <person name="Labutti K."/>
            <person name="Salamov A."/>
            <person name="Andreopoulos B."/>
            <person name="Baker S."/>
            <person name="Barry K."/>
            <person name="Bills G."/>
            <person name="Bluhm B."/>
            <person name="Cannon C."/>
            <person name="Castanera R."/>
            <person name="Culley D."/>
            <person name="Daum C."/>
            <person name="Ezra D."/>
            <person name="Gonzalez J."/>
            <person name="Henrissat B."/>
            <person name="Kuo A."/>
            <person name="Liang C."/>
            <person name="Lipzen A."/>
            <person name="Lutzoni F."/>
            <person name="Magnuson J."/>
            <person name="Mondo S."/>
            <person name="Nolan M."/>
            <person name="Ohm R."/>
            <person name="Pangilinan J."/>
            <person name="Park H.-J."/>
            <person name="Ramirez L."/>
            <person name="Alfaro M."/>
            <person name="Sun H."/>
            <person name="Tritt A."/>
            <person name="Yoshinaga Y."/>
            <person name="Zwiers L.-H."/>
            <person name="Turgeon B."/>
            <person name="Goodwin S."/>
            <person name="Spatafora J."/>
            <person name="Crous P."/>
            <person name="Grigoriev I."/>
        </authorList>
    </citation>
    <scope>NUCLEOTIDE SEQUENCE</scope>
    <source>
        <strain evidence="1">CBS 269.34</strain>
    </source>
</reference>
<gene>
    <name evidence="1" type="ORF">BU16DRAFT_540166</name>
</gene>
<organism evidence="1 2">
    <name type="scientific">Lophium mytilinum</name>
    <dbReference type="NCBI Taxonomy" id="390894"/>
    <lineage>
        <taxon>Eukaryota</taxon>
        <taxon>Fungi</taxon>
        <taxon>Dikarya</taxon>
        <taxon>Ascomycota</taxon>
        <taxon>Pezizomycotina</taxon>
        <taxon>Dothideomycetes</taxon>
        <taxon>Pleosporomycetidae</taxon>
        <taxon>Mytilinidiales</taxon>
        <taxon>Mytilinidiaceae</taxon>
        <taxon>Lophium</taxon>
    </lineage>
</organism>
<dbReference type="EMBL" id="MU004190">
    <property type="protein sequence ID" value="KAF2494927.1"/>
    <property type="molecule type" value="Genomic_DNA"/>
</dbReference>
<proteinExistence type="predicted"/>
<name>A0A6A6QVI6_9PEZI</name>
<dbReference type="Proteomes" id="UP000799750">
    <property type="component" value="Unassembled WGS sequence"/>
</dbReference>
<dbReference type="AlphaFoldDB" id="A0A6A6QVI6"/>
<accession>A0A6A6QVI6</accession>
<evidence type="ECO:0000313" key="1">
    <source>
        <dbReference type="EMBL" id="KAF2494927.1"/>
    </source>
</evidence>
<sequence length="211" mass="23720">MFQQQPRRIIIVGGWENGRMKKAKRSINVPAVDLSPSETLPTVTMGETVQRISATEQEKWEGVEERNEKEAYKTTQLGEEVEIVLRKSQSRPIARRSAFARIVSKSQGRLEPIEKSQGDRRKRKMYELGRPSDPILAEQAAEAVVLPSSVARTCSCDHLGRPCSAPVRVTDQDRDCAPWLLASNTPLSTTIWFDLDLQYPERELLESGSVG</sequence>
<keyword evidence="2" id="KW-1185">Reference proteome</keyword>
<protein>
    <submittedName>
        <fullName evidence="1">Uncharacterized protein</fullName>
    </submittedName>
</protein>
<evidence type="ECO:0000313" key="2">
    <source>
        <dbReference type="Proteomes" id="UP000799750"/>
    </source>
</evidence>